<evidence type="ECO:0000256" key="1">
    <source>
        <dbReference type="SAM" id="MobiDB-lite"/>
    </source>
</evidence>
<protein>
    <submittedName>
        <fullName evidence="2">Uncharacterized protein</fullName>
    </submittedName>
</protein>
<feature type="region of interest" description="Disordered" evidence="1">
    <location>
        <begin position="62"/>
        <end position="118"/>
    </location>
</feature>
<name>A0ABY2SQF2_9HYPH</name>
<comment type="caution">
    <text evidence="2">The sequence shown here is derived from an EMBL/GenBank/DDBJ whole genome shotgun (WGS) entry which is preliminary data.</text>
</comment>
<dbReference type="EMBL" id="SZPQ01000015">
    <property type="protein sequence ID" value="TKI06121.1"/>
    <property type="molecule type" value="Genomic_DNA"/>
</dbReference>
<accession>A0ABY2SQF2</accession>
<sequence length="118" mass="12363">MSAAGRHLAQVMPLSEPALHKPAVIADSSDALMMSQVFRATSNARTAMPTIINRKVWIPSRQASRKTARAVRPPPASAAGGSAASSPPNATMANNTPLWAPVLKPSTSGLPRGLRSRD</sequence>
<organism evidence="2 3">
    <name type="scientific">Martelella alba</name>
    <dbReference type="NCBI Taxonomy" id="2590451"/>
    <lineage>
        <taxon>Bacteria</taxon>
        <taxon>Pseudomonadati</taxon>
        <taxon>Pseudomonadota</taxon>
        <taxon>Alphaproteobacteria</taxon>
        <taxon>Hyphomicrobiales</taxon>
        <taxon>Aurantimonadaceae</taxon>
        <taxon>Martelella</taxon>
    </lineage>
</organism>
<evidence type="ECO:0000313" key="3">
    <source>
        <dbReference type="Proteomes" id="UP000305202"/>
    </source>
</evidence>
<gene>
    <name evidence="2" type="ORF">FCN80_11425</name>
</gene>
<keyword evidence="3" id="KW-1185">Reference proteome</keyword>
<proteinExistence type="predicted"/>
<feature type="compositionally biased region" description="Low complexity" evidence="1">
    <location>
        <begin position="77"/>
        <end position="88"/>
    </location>
</feature>
<dbReference type="Proteomes" id="UP000305202">
    <property type="component" value="Unassembled WGS sequence"/>
</dbReference>
<reference evidence="2 3" key="1">
    <citation type="submission" date="2019-04" db="EMBL/GenBank/DDBJ databases">
        <authorList>
            <person name="Li M."/>
            <person name="Gao C."/>
        </authorList>
    </citation>
    <scope>NUCLEOTIDE SEQUENCE [LARGE SCALE GENOMIC DNA]</scope>
    <source>
        <strain evidence="2 3">BGMRC 2031</strain>
    </source>
</reference>
<evidence type="ECO:0000313" key="2">
    <source>
        <dbReference type="EMBL" id="TKI06121.1"/>
    </source>
</evidence>